<dbReference type="NCBIfam" id="TIGR00168">
    <property type="entry name" value="infC"/>
    <property type="match status" value="1"/>
</dbReference>
<organism evidence="6 7">
    <name type="scientific">Neogobius melanostomus</name>
    <name type="common">round goby</name>
    <dbReference type="NCBI Taxonomy" id="47308"/>
    <lineage>
        <taxon>Eukaryota</taxon>
        <taxon>Metazoa</taxon>
        <taxon>Chordata</taxon>
        <taxon>Craniata</taxon>
        <taxon>Vertebrata</taxon>
        <taxon>Euteleostomi</taxon>
        <taxon>Actinopterygii</taxon>
        <taxon>Neopterygii</taxon>
        <taxon>Teleostei</taxon>
        <taxon>Neoteleostei</taxon>
        <taxon>Acanthomorphata</taxon>
        <taxon>Gobiaria</taxon>
        <taxon>Gobiiformes</taxon>
        <taxon>Gobioidei</taxon>
        <taxon>Gobiidae</taxon>
        <taxon>Benthophilinae</taxon>
        <taxon>Neogobiini</taxon>
        <taxon>Neogobius</taxon>
    </lineage>
</organism>
<dbReference type="GO" id="GO:0005739">
    <property type="term" value="C:mitochondrion"/>
    <property type="evidence" value="ECO:0007669"/>
    <property type="project" value="TreeGrafter"/>
</dbReference>
<dbReference type="SUPFAM" id="SSF55200">
    <property type="entry name" value="Translation initiation factor IF3, C-terminal domain"/>
    <property type="match status" value="1"/>
</dbReference>
<sequence>MTMALRTALTTETVKSVSLAHFPSFVLLNFSVRQSLHDKRRSALCTAAGDSQPTPTPKKKKQSAHNNASISSVGRKIPHSHIQVIGESGDNMGTMHRSDVFSLMDKQGLKLVLLSERKDPPVYRLMSGRQIHEKQLKLREKLKAKPALVQVKELIFSSGIATHDLSTKLKQVESWLEKKHQVRITLQSSENSTGDIVSPFDTFDHQIHLEVDFGFVSQPTVIRDGQAAMCILRPPSAKELLIF</sequence>
<dbReference type="Gene3D" id="3.30.110.10">
    <property type="entry name" value="Translation initiation factor 3 (IF-3), C-terminal domain"/>
    <property type="match status" value="1"/>
</dbReference>
<evidence type="ECO:0000256" key="1">
    <source>
        <dbReference type="ARBA" id="ARBA00005439"/>
    </source>
</evidence>
<dbReference type="PANTHER" id="PTHR10938">
    <property type="entry name" value="TRANSLATION INITIATION FACTOR IF-3"/>
    <property type="match status" value="1"/>
</dbReference>
<keyword evidence="7" id="KW-1185">Reference proteome</keyword>
<dbReference type="Gene3D" id="3.10.20.80">
    <property type="entry name" value="Translation initiation factor 3 (IF-3), N-terminal domain"/>
    <property type="match status" value="1"/>
</dbReference>
<evidence type="ECO:0000313" key="7">
    <source>
        <dbReference type="Proteomes" id="UP000694523"/>
    </source>
</evidence>
<dbReference type="GO" id="GO:0070124">
    <property type="term" value="P:mitochondrial translational initiation"/>
    <property type="evidence" value="ECO:0007669"/>
    <property type="project" value="TreeGrafter"/>
</dbReference>
<dbReference type="SUPFAM" id="SSF54364">
    <property type="entry name" value="Translation initiation factor IF3, N-terminal domain"/>
    <property type="match status" value="1"/>
</dbReference>
<feature type="domain" description="Translation initiation factor 3 N-terminal" evidence="5">
    <location>
        <begin position="73"/>
        <end position="141"/>
    </location>
</feature>
<accession>A0A8C6SYH8</accession>
<dbReference type="PANTHER" id="PTHR10938:SF0">
    <property type="entry name" value="TRANSLATION INITIATION FACTOR IF-3, MITOCHONDRIAL"/>
    <property type="match status" value="1"/>
</dbReference>
<keyword evidence="2" id="KW-0396">Initiation factor</keyword>
<dbReference type="Proteomes" id="UP000694523">
    <property type="component" value="Unplaced"/>
</dbReference>
<evidence type="ECO:0000256" key="2">
    <source>
        <dbReference type="ARBA" id="ARBA00022540"/>
    </source>
</evidence>
<dbReference type="Pfam" id="PF05198">
    <property type="entry name" value="IF3_N"/>
    <property type="match status" value="1"/>
</dbReference>
<dbReference type="InterPro" id="IPR019814">
    <property type="entry name" value="Translation_initiation_fac_3_N"/>
</dbReference>
<dbReference type="GO" id="GO:0032790">
    <property type="term" value="P:ribosome disassembly"/>
    <property type="evidence" value="ECO:0007669"/>
    <property type="project" value="TreeGrafter"/>
</dbReference>
<dbReference type="InterPro" id="IPR001288">
    <property type="entry name" value="Translation_initiation_fac_3"/>
</dbReference>
<dbReference type="GO" id="GO:0043022">
    <property type="term" value="F:ribosome binding"/>
    <property type="evidence" value="ECO:0007669"/>
    <property type="project" value="TreeGrafter"/>
</dbReference>
<dbReference type="Ensembl" id="ENSNMLT00000015282.1">
    <property type="protein sequence ID" value="ENSNMLP00000013584.1"/>
    <property type="gene ID" value="ENSNMLG00000009109.1"/>
</dbReference>
<evidence type="ECO:0000256" key="4">
    <source>
        <dbReference type="SAM" id="MobiDB-lite"/>
    </source>
</evidence>
<dbReference type="GO" id="GO:0003743">
    <property type="term" value="F:translation initiation factor activity"/>
    <property type="evidence" value="ECO:0007669"/>
    <property type="project" value="UniProtKB-KW"/>
</dbReference>
<evidence type="ECO:0000256" key="3">
    <source>
        <dbReference type="ARBA" id="ARBA00022917"/>
    </source>
</evidence>
<reference evidence="6" key="1">
    <citation type="submission" date="2025-08" db="UniProtKB">
        <authorList>
            <consortium name="Ensembl"/>
        </authorList>
    </citation>
    <scope>IDENTIFICATION</scope>
</reference>
<feature type="region of interest" description="Disordered" evidence="4">
    <location>
        <begin position="46"/>
        <end position="73"/>
    </location>
</feature>
<reference evidence="6" key="2">
    <citation type="submission" date="2025-09" db="UniProtKB">
        <authorList>
            <consortium name="Ensembl"/>
        </authorList>
    </citation>
    <scope>IDENTIFICATION</scope>
</reference>
<keyword evidence="3" id="KW-0648">Protein biosynthesis</keyword>
<dbReference type="InterPro" id="IPR036787">
    <property type="entry name" value="T_IF-3_N_sf"/>
</dbReference>
<protein>
    <submittedName>
        <fullName evidence="6">Mitochondrial translational initiation factor 3</fullName>
    </submittedName>
</protein>
<comment type="similarity">
    <text evidence="1">Belongs to the IF-3 family.</text>
</comment>
<name>A0A8C6SYH8_9GOBI</name>
<dbReference type="AlphaFoldDB" id="A0A8C6SYH8"/>
<proteinExistence type="inferred from homology"/>
<evidence type="ECO:0000313" key="6">
    <source>
        <dbReference type="Ensembl" id="ENSNMLP00000013584.1"/>
    </source>
</evidence>
<dbReference type="InterPro" id="IPR036788">
    <property type="entry name" value="T_IF-3_C_sf"/>
</dbReference>
<evidence type="ECO:0000259" key="5">
    <source>
        <dbReference type="Pfam" id="PF05198"/>
    </source>
</evidence>